<name>A0ABQ9WDM5_SAGOE</name>
<evidence type="ECO:0000256" key="2">
    <source>
        <dbReference type="SAM" id="Phobius"/>
    </source>
</evidence>
<organism evidence="3 4">
    <name type="scientific">Saguinus oedipus</name>
    <name type="common">Cotton-top tamarin</name>
    <name type="synonym">Oedipomidas oedipus</name>
    <dbReference type="NCBI Taxonomy" id="9490"/>
    <lineage>
        <taxon>Eukaryota</taxon>
        <taxon>Metazoa</taxon>
        <taxon>Chordata</taxon>
        <taxon>Craniata</taxon>
        <taxon>Vertebrata</taxon>
        <taxon>Euteleostomi</taxon>
        <taxon>Mammalia</taxon>
        <taxon>Eutheria</taxon>
        <taxon>Euarchontoglires</taxon>
        <taxon>Primates</taxon>
        <taxon>Haplorrhini</taxon>
        <taxon>Platyrrhini</taxon>
        <taxon>Cebidae</taxon>
        <taxon>Callitrichinae</taxon>
        <taxon>Saguinus</taxon>
    </lineage>
</organism>
<gene>
    <name evidence="3" type="ORF">P7K49_000792</name>
</gene>
<dbReference type="EMBL" id="JASSZA010000001">
    <property type="protein sequence ID" value="KAK2119406.1"/>
    <property type="molecule type" value="Genomic_DNA"/>
</dbReference>
<feature type="transmembrane region" description="Helical" evidence="2">
    <location>
        <begin position="122"/>
        <end position="141"/>
    </location>
</feature>
<accession>A0ABQ9WDM5</accession>
<keyword evidence="2" id="KW-0472">Membrane</keyword>
<keyword evidence="2" id="KW-0812">Transmembrane</keyword>
<keyword evidence="2" id="KW-1133">Transmembrane helix</keyword>
<protein>
    <submittedName>
        <fullName evidence="3">Uncharacterized protein</fullName>
    </submittedName>
</protein>
<evidence type="ECO:0000313" key="3">
    <source>
        <dbReference type="EMBL" id="KAK2119406.1"/>
    </source>
</evidence>
<sequence length="146" mass="15514">MATVLESAEHPEPPQASRSVTTCGLPQDALRKQPGAVRLPTARSPHADPAWTPRFNRSPQRSANASRAPGSPEDRAPPPLNAALLLTLGHLHRLVSILGPLRDQLRTLNQHLEQLRGAFCKTVSLAVGFVLGISAAVGFILGNEAA</sequence>
<dbReference type="Proteomes" id="UP001266305">
    <property type="component" value="Unassembled WGS sequence"/>
</dbReference>
<reference evidence="3 4" key="1">
    <citation type="submission" date="2023-05" db="EMBL/GenBank/DDBJ databases">
        <title>B98-5 Cell Line De Novo Hybrid Assembly: An Optical Mapping Approach.</title>
        <authorList>
            <person name="Kananen K."/>
            <person name="Auerbach J.A."/>
            <person name="Kautto E."/>
            <person name="Blachly J.S."/>
        </authorList>
    </citation>
    <scope>NUCLEOTIDE SEQUENCE [LARGE SCALE GENOMIC DNA]</scope>
    <source>
        <strain evidence="3">B95-8</strain>
        <tissue evidence="3">Cell line</tissue>
    </source>
</reference>
<keyword evidence="4" id="KW-1185">Reference proteome</keyword>
<proteinExistence type="predicted"/>
<evidence type="ECO:0000313" key="4">
    <source>
        <dbReference type="Proteomes" id="UP001266305"/>
    </source>
</evidence>
<comment type="caution">
    <text evidence="3">The sequence shown here is derived from an EMBL/GenBank/DDBJ whole genome shotgun (WGS) entry which is preliminary data.</text>
</comment>
<feature type="region of interest" description="Disordered" evidence="1">
    <location>
        <begin position="1"/>
        <end position="80"/>
    </location>
</feature>
<evidence type="ECO:0000256" key="1">
    <source>
        <dbReference type="SAM" id="MobiDB-lite"/>
    </source>
</evidence>
<feature type="compositionally biased region" description="Polar residues" evidence="1">
    <location>
        <begin position="55"/>
        <end position="65"/>
    </location>
</feature>